<evidence type="ECO:0000256" key="11">
    <source>
        <dbReference type="SAM" id="Coils"/>
    </source>
</evidence>
<dbReference type="Gene3D" id="6.10.340.10">
    <property type="match status" value="1"/>
</dbReference>
<evidence type="ECO:0000256" key="1">
    <source>
        <dbReference type="ARBA" id="ARBA00000085"/>
    </source>
</evidence>
<evidence type="ECO:0000256" key="2">
    <source>
        <dbReference type="ARBA" id="ARBA00004370"/>
    </source>
</evidence>
<keyword evidence="11" id="KW-0175">Coiled coil</keyword>
<evidence type="ECO:0000256" key="9">
    <source>
        <dbReference type="ARBA" id="ARBA00023012"/>
    </source>
</evidence>
<accession>A0A9Q9DC93</accession>
<evidence type="ECO:0000259" key="13">
    <source>
        <dbReference type="PROSITE" id="PS50109"/>
    </source>
</evidence>
<evidence type="ECO:0000313" key="16">
    <source>
        <dbReference type="Proteomes" id="UP001055460"/>
    </source>
</evidence>
<dbReference type="InterPro" id="IPR036890">
    <property type="entry name" value="HATPase_C_sf"/>
</dbReference>
<feature type="coiled-coil region" evidence="11">
    <location>
        <begin position="98"/>
        <end position="132"/>
    </location>
</feature>
<dbReference type="GO" id="GO:0000155">
    <property type="term" value="F:phosphorelay sensor kinase activity"/>
    <property type="evidence" value="ECO:0007669"/>
    <property type="project" value="InterPro"/>
</dbReference>
<dbReference type="AlphaFoldDB" id="A0A9Q9DC93"/>
<dbReference type="Proteomes" id="UP001055460">
    <property type="component" value="Plasmid pA"/>
</dbReference>
<dbReference type="Pfam" id="PF00512">
    <property type="entry name" value="HisKA"/>
    <property type="match status" value="1"/>
</dbReference>
<dbReference type="PROSITE" id="PS50109">
    <property type="entry name" value="HIS_KIN"/>
    <property type="match status" value="1"/>
</dbReference>
<evidence type="ECO:0000256" key="6">
    <source>
        <dbReference type="ARBA" id="ARBA00022692"/>
    </source>
</evidence>
<dbReference type="InterPro" id="IPR005467">
    <property type="entry name" value="His_kinase_dom"/>
</dbReference>
<dbReference type="Pfam" id="PF00672">
    <property type="entry name" value="HAMP"/>
    <property type="match status" value="1"/>
</dbReference>
<keyword evidence="5" id="KW-0808">Transferase</keyword>
<organism evidence="15 16">
    <name type="scientific">Ensifer adhaerens</name>
    <name type="common">Sinorhizobium morelense</name>
    <dbReference type="NCBI Taxonomy" id="106592"/>
    <lineage>
        <taxon>Bacteria</taxon>
        <taxon>Pseudomonadati</taxon>
        <taxon>Pseudomonadota</taxon>
        <taxon>Alphaproteobacteria</taxon>
        <taxon>Hyphomicrobiales</taxon>
        <taxon>Rhizobiaceae</taxon>
        <taxon>Sinorhizobium/Ensifer group</taxon>
        <taxon>Ensifer</taxon>
    </lineage>
</organism>
<name>A0A9Q9DC93_ENSAD</name>
<keyword evidence="4" id="KW-0597">Phosphoprotein</keyword>
<dbReference type="CDD" id="cd06225">
    <property type="entry name" value="HAMP"/>
    <property type="match status" value="1"/>
</dbReference>
<keyword evidence="9" id="KW-0902">Two-component regulatory system</keyword>
<evidence type="ECO:0000256" key="5">
    <source>
        <dbReference type="ARBA" id="ARBA00022679"/>
    </source>
</evidence>
<dbReference type="GO" id="GO:0016020">
    <property type="term" value="C:membrane"/>
    <property type="evidence" value="ECO:0007669"/>
    <property type="project" value="UniProtKB-SubCell"/>
</dbReference>
<feature type="transmembrane region" description="Helical" evidence="12">
    <location>
        <begin position="40"/>
        <end position="58"/>
    </location>
</feature>
<evidence type="ECO:0000256" key="10">
    <source>
        <dbReference type="ARBA" id="ARBA00023136"/>
    </source>
</evidence>
<dbReference type="PANTHER" id="PTHR45436:SF5">
    <property type="entry name" value="SENSOR HISTIDINE KINASE TRCS"/>
    <property type="match status" value="1"/>
</dbReference>
<geneLocation type="plasmid" evidence="15 16">
    <name>pA</name>
</geneLocation>
<dbReference type="SMART" id="SM00387">
    <property type="entry name" value="HATPase_c"/>
    <property type="match status" value="1"/>
</dbReference>
<dbReference type="Gene3D" id="3.30.565.10">
    <property type="entry name" value="Histidine kinase-like ATPase, C-terminal domain"/>
    <property type="match status" value="1"/>
</dbReference>
<keyword evidence="7" id="KW-0418">Kinase</keyword>
<dbReference type="Gene3D" id="1.10.287.130">
    <property type="match status" value="1"/>
</dbReference>
<dbReference type="SUPFAM" id="SSF55874">
    <property type="entry name" value="ATPase domain of HSP90 chaperone/DNA topoisomerase II/histidine kinase"/>
    <property type="match status" value="1"/>
</dbReference>
<evidence type="ECO:0000256" key="3">
    <source>
        <dbReference type="ARBA" id="ARBA00012438"/>
    </source>
</evidence>
<keyword evidence="10 12" id="KW-0472">Membrane</keyword>
<dbReference type="InterPro" id="IPR003660">
    <property type="entry name" value="HAMP_dom"/>
</dbReference>
<keyword evidence="15" id="KW-0614">Plasmid</keyword>
<gene>
    <name evidence="15" type="ORF">NE863_25265</name>
</gene>
<keyword evidence="15" id="KW-0547">Nucleotide-binding</keyword>
<evidence type="ECO:0000256" key="4">
    <source>
        <dbReference type="ARBA" id="ARBA00022553"/>
    </source>
</evidence>
<dbReference type="InterPro" id="IPR003661">
    <property type="entry name" value="HisK_dim/P_dom"/>
</dbReference>
<dbReference type="SUPFAM" id="SSF47384">
    <property type="entry name" value="Homodimeric domain of signal transducing histidine kinase"/>
    <property type="match status" value="1"/>
</dbReference>
<evidence type="ECO:0000256" key="7">
    <source>
        <dbReference type="ARBA" id="ARBA00022777"/>
    </source>
</evidence>
<dbReference type="EMBL" id="CP098808">
    <property type="protein sequence ID" value="USJ25777.1"/>
    <property type="molecule type" value="Genomic_DNA"/>
</dbReference>
<sequence length="348" mass="37679">MFLAVTATIGVLTSGSFIYMYVLYLTHPDAVLEPVTLVELLVMAAVLTVSLIIAAIIGSRLSHRIVNALVLIRDAAKAIAMGNFSTRVPVRSRRLGEVDDVIDHFNRMAELLENAEKELQYQNNAIAHELRTPLTVLRGRLQGMRDGVFKPTSELYDGLIGQIDHLTGIVEDLRILALSNVGRLELRLEPGDMGEEVETAVAAMLGEFDKAGMPVSLNLSRAPMMLDRGKVRQALLAIMHNATRYASGSRLSIVAKMRGSEAIFQCQDSGPGMSDVDIEHAFDRFWRADDSRSRASGGSGLGLSVVRAIAEAHGGSTSARRNEFGGMTFEIALPTDCGSRGSQSVLSP</sequence>
<dbReference type="SMART" id="SM00388">
    <property type="entry name" value="HisKA"/>
    <property type="match status" value="1"/>
</dbReference>
<dbReference type="PANTHER" id="PTHR45436">
    <property type="entry name" value="SENSOR HISTIDINE KINASE YKOH"/>
    <property type="match status" value="1"/>
</dbReference>
<dbReference type="InterPro" id="IPR050428">
    <property type="entry name" value="TCS_sensor_his_kinase"/>
</dbReference>
<dbReference type="CDD" id="cd00082">
    <property type="entry name" value="HisKA"/>
    <property type="match status" value="1"/>
</dbReference>
<dbReference type="PROSITE" id="PS50885">
    <property type="entry name" value="HAMP"/>
    <property type="match status" value="1"/>
</dbReference>
<proteinExistence type="predicted"/>
<evidence type="ECO:0000256" key="12">
    <source>
        <dbReference type="SAM" id="Phobius"/>
    </source>
</evidence>
<dbReference type="GO" id="GO:0005524">
    <property type="term" value="F:ATP binding"/>
    <property type="evidence" value="ECO:0007669"/>
    <property type="project" value="UniProtKB-KW"/>
</dbReference>
<comment type="subcellular location">
    <subcellularLocation>
        <location evidence="2">Membrane</location>
    </subcellularLocation>
</comment>
<feature type="domain" description="Histidine kinase" evidence="13">
    <location>
        <begin position="125"/>
        <end position="337"/>
    </location>
</feature>
<keyword evidence="8 12" id="KW-1133">Transmembrane helix</keyword>
<dbReference type="EC" id="2.7.13.3" evidence="3"/>
<dbReference type="PRINTS" id="PR00344">
    <property type="entry name" value="BCTRLSENSOR"/>
</dbReference>
<evidence type="ECO:0000259" key="14">
    <source>
        <dbReference type="PROSITE" id="PS50885"/>
    </source>
</evidence>
<dbReference type="InterPro" id="IPR036097">
    <property type="entry name" value="HisK_dim/P_sf"/>
</dbReference>
<dbReference type="SMART" id="SM00304">
    <property type="entry name" value="HAMP"/>
    <property type="match status" value="1"/>
</dbReference>
<dbReference type="Pfam" id="PF02518">
    <property type="entry name" value="HATPase_c"/>
    <property type="match status" value="1"/>
</dbReference>
<evidence type="ECO:0000313" key="15">
    <source>
        <dbReference type="EMBL" id="USJ25777.1"/>
    </source>
</evidence>
<dbReference type="InterPro" id="IPR003594">
    <property type="entry name" value="HATPase_dom"/>
</dbReference>
<keyword evidence="15" id="KW-0067">ATP-binding</keyword>
<feature type="domain" description="HAMP" evidence="14">
    <location>
        <begin position="63"/>
        <end position="117"/>
    </location>
</feature>
<reference evidence="15" key="1">
    <citation type="submission" date="2022-06" db="EMBL/GenBank/DDBJ databases">
        <title>Physiological and biochemical characterization and genomic elucidation of a strain of the genus Ensifer adhaerens M8 that combines arsenic oxidation and chromium reduction.</title>
        <authorList>
            <person name="Li X."/>
            <person name="Yu c."/>
        </authorList>
    </citation>
    <scope>NUCLEOTIDE SEQUENCE</scope>
    <source>
        <strain evidence="15">M8</strain>
        <plasmid evidence="15">pA</plasmid>
    </source>
</reference>
<comment type="catalytic activity">
    <reaction evidence="1">
        <text>ATP + protein L-histidine = ADP + protein N-phospho-L-histidine.</text>
        <dbReference type="EC" id="2.7.13.3"/>
    </reaction>
</comment>
<keyword evidence="6 12" id="KW-0812">Transmembrane</keyword>
<evidence type="ECO:0000256" key="8">
    <source>
        <dbReference type="ARBA" id="ARBA00022989"/>
    </source>
</evidence>
<dbReference type="RefSeq" id="WP_252160698.1">
    <property type="nucleotide sequence ID" value="NZ_CP098808.1"/>
</dbReference>
<dbReference type="InterPro" id="IPR004358">
    <property type="entry name" value="Sig_transdc_His_kin-like_C"/>
</dbReference>
<protein>
    <recommendedName>
        <fullName evidence="3">histidine kinase</fullName>
        <ecNumber evidence="3">2.7.13.3</ecNumber>
    </recommendedName>
</protein>